<dbReference type="GO" id="GO:0005886">
    <property type="term" value="C:plasma membrane"/>
    <property type="evidence" value="ECO:0007669"/>
    <property type="project" value="UniProtKB-SubCell"/>
</dbReference>
<proteinExistence type="inferred from homology"/>
<evidence type="ECO:0000313" key="11">
    <source>
        <dbReference type="Proteomes" id="UP000067738"/>
    </source>
</evidence>
<evidence type="ECO:0000259" key="8">
    <source>
        <dbReference type="Pfam" id="PF02687"/>
    </source>
</evidence>
<dbReference type="PANTHER" id="PTHR30572">
    <property type="entry name" value="MEMBRANE COMPONENT OF TRANSPORTER-RELATED"/>
    <property type="match status" value="1"/>
</dbReference>
<reference evidence="10 11" key="1">
    <citation type="submission" date="2015-04" db="EMBL/GenBank/DDBJ databases">
        <title>The complete genome sequence of the rumen methanogen Methanobrevibacter millerae SM9.</title>
        <authorList>
            <person name="Leahy S.C."/>
            <person name="Kelly W.J."/>
            <person name="Pacheco D.M."/>
            <person name="Li D."/>
            <person name="Altermann E."/>
            <person name="Attwood G.T."/>
        </authorList>
    </citation>
    <scope>NUCLEOTIDE SEQUENCE [LARGE SCALE GENOMIC DNA]</scope>
    <source>
        <strain evidence="10 11">SM9</strain>
    </source>
</reference>
<keyword evidence="3 7" id="KW-0812">Transmembrane</keyword>
<keyword evidence="5 7" id="KW-0472">Membrane</keyword>
<feature type="transmembrane region" description="Helical" evidence="7">
    <location>
        <begin position="18"/>
        <end position="38"/>
    </location>
</feature>
<dbReference type="Pfam" id="PF12704">
    <property type="entry name" value="MacB_PCD"/>
    <property type="match status" value="1"/>
</dbReference>
<evidence type="ECO:0000256" key="4">
    <source>
        <dbReference type="ARBA" id="ARBA00022989"/>
    </source>
</evidence>
<dbReference type="GeneID" id="26735332"/>
<accession>A0A0U3E5G1</accession>
<dbReference type="KEGG" id="mmil:sm9_0358"/>
<keyword evidence="4 7" id="KW-1133">Transmembrane helix</keyword>
<evidence type="ECO:0000256" key="6">
    <source>
        <dbReference type="ARBA" id="ARBA00038076"/>
    </source>
</evidence>
<evidence type="ECO:0000313" key="10">
    <source>
        <dbReference type="EMBL" id="ALT68160.1"/>
    </source>
</evidence>
<evidence type="ECO:0000256" key="1">
    <source>
        <dbReference type="ARBA" id="ARBA00004651"/>
    </source>
</evidence>
<evidence type="ECO:0000256" key="3">
    <source>
        <dbReference type="ARBA" id="ARBA00022692"/>
    </source>
</evidence>
<feature type="domain" description="ABC3 transporter permease C-terminal" evidence="8">
    <location>
        <begin position="250"/>
        <end position="362"/>
    </location>
</feature>
<keyword evidence="11" id="KW-1185">Reference proteome</keyword>
<dbReference type="EMBL" id="CP011266">
    <property type="protein sequence ID" value="ALT68160.1"/>
    <property type="molecule type" value="Genomic_DNA"/>
</dbReference>
<gene>
    <name evidence="10" type="ORF">sm9_0358</name>
</gene>
<dbReference type="Pfam" id="PF02687">
    <property type="entry name" value="FtsX"/>
    <property type="match status" value="1"/>
</dbReference>
<feature type="transmembrane region" description="Helical" evidence="7">
    <location>
        <begin position="334"/>
        <end position="355"/>
    </location>
</feature>
<evidence type="ECO:0000256" key="7">
    <source>
        <dbReference type="SAM" id="Phobius"/>
    </source>
</evidence>
<dbReference type="InterPro" id="IPR025857">
    <property type="entry name" value="MacB_PCD"/>
</dbReference>
<dbReference type="RefSeq" id="WP_058738506.1">
    <property type="nucleotide sequence ID" value="NZ_CP011266.1"/>
</dbReference>
<feature type="domain" description="MacB-like periplasmic core" evidence="9">
    <location>
        <begin position="19"/>
        <end position="217"/>
    </location>
</feature>
<dbReference type="AlphaFoldDB" id="A0A0U3E5G1"/>
<dbReference type="InterPro" id="IPR050250">
    <property type="entry name" value="Macrolide_Exporter_MacB"/>
</dbReference>
<evidence type="ECO:0000256" key="5">
    <source>
        <dbReference type="ARBA" id="ARBA00023136"/>
    </source>
</evidence>
<protein>
    <submittedName>
        <fullName evidence="10">ABC transporter permease protein</fullName>
    </submittedName>
</protein>
<dbReference type="GO" id="GO:0022857">
    <property type="term" value="F:transmembrane transporter activity"/>
    <property type="evidence" value="ECO:0007669"/>
    <property type="project" value="TreeGrafter"/>
</dbReference>
<comment type="similarity">
    <text evidence="6">Belongs to the ABC-4 integral membrane protein family.</text>
</comment>
<dbReference type="PANTHER" id="PTHR30572:SF4">
    <property type="entry name" value="ABC TRANSPORTER PERMEASE YTRF"/>
    <property type="match status" value="1"/>
</dbReference>
<dbReference type="InterPro" id="IPR003838">
    <property type="entry name" value="ABC3_permease_C"/>
</dbReference>
<name>A0A0U3E5G1_9EURY</name>
<dbReference type="Proteomes" id="UP000067738">
    <property type="component" value="Chromosome"/>
</dbReference>
<dbReference type="PATRIC" id="fig|230361.4.peg.372"/>
<feature type="transmembrane region" description="Helical" evidence="7">
    <location>
        <begin position="299"/>
        <end position="322"/>
    </location>
</feature>
<organism evidence="10 11">
    <name type="scientific">Methanobrevibacter millerae</name>
    <dbReference type="NCBI Taxonomy" id="230361"/>
    <lineage>
        <taxon>Archaea</taxon>
        <taxon>Methanobacteriati</taxon>
        <taxon>Methanobacteriota</taxon>
        <taxon>Methanomada group</taxon>
        <taxon>Methanobacteria</taxon>
        <taxon>Methanobacteriales</taxon>
        <taxon>Methanobacteriaceae</taxon>
        <taxon>Methanobrevibacter</taxon>
    </lineage>
</organism>
<dbReference type="OrthoDB" id="11469at2157"/>
<evidence type="ECO:0000259" key="9">
    <source>
        <dbReference type="Pfam" id="PF12704"/>
    </source>
</evidence>
<evidence type="ECO:0000256" key="2">
    <source>
        <dbReference type="ARBA" id="ARBA00022475"/>
    </source>
</evidence>
<feature type="transmembrane region" description="Helical" evidence="7">
    <location>
        <begin position="248"/>
        <end position="271"/>
    </location>
</feature>
<sequence length="369" mass="39132">MSFLKFIIKNPFRRKNSAILAIVGICIGIVVIVALGGITNGLVSTFEDTVHAGGADFTISGKETGNSAYGTNTIDANWTDKIANVSGVSEAYPIYVILTSVGDDYMNTLIGIDPNGTTMADISISDGRMFKDNSSEVILGKIYADDKNLSVGDTLKIDGEDFNVSGIYETGDSNMAGAVFTSIEKVADINDDSDSISNIYVKVDKGADAQEVANRIDSMYGDNITTVSSVMEMEQMADMLNMLKASSWGISLLAIVVGALGIINTMLMSVFERTREIGVLKAVGWSNAKILTMIVGESLVITVLSAIIGSVLGVVLCTVLGPMMNINAVFTPDIFIQAFGIAIIVGIIGGLYPAVKAIKLPPTEALRYE</sequence>
<keyword evidence="2" id="KW-1003">Cell membrane</keyword>
<comment type="subcellular location">
    <subcellularLocation>
        <location evidence="1">Cell membrane</location>
        <topology evidence="1">Multi-pass membrane protein</topology>
    </subcellularLocation>
</comment>